<evidence type="ECO:0000313" key="5">
    <source>
        <dbReference type="EMBL" id="NYG21085.1"/>
    </source>
</evidence>
<evidence type="ECO:0000313" key="6">
    <source>
        <dbReference type="Proteomes" id="UP000549066"/>
    </source>
</evidence>
<dbReference type="PRINTS" id="PR00455">
    <property type="entry name" value="HTHTETR"/>
</dbReference>
<name>A0A852X4Z4_9MICO</name>
<dbReference type="PANTHER" id="PTHR30055">
    <property type="entry name" value="HTH-TYPE TRANSCRIPTIONAL REGULATOR RUTR"/>
    <property type="match status" value="1"/>
</dbReference>
<feature type="region of interest" description="Disordered" evidence="3">
    <location>
        <begin position="193"/>
        <end position="215"/>
    </location>
</feature>
<feature type="compositionally biased region" description="Low complexity" evidence="3">
    <location>
        <begin position="7"/>
        <end position="22"/>
    </location>
</feature>
<dbReference type="InterPro" id="IPR001647">
    <property type="entry name" value="HTH_TetR"/>
</dbReference>
<keyword evidence="6" id="KW-1185">Reference proteome</keyword>
<accession>A0A852X4Z4</accession>
<dbReference type="PROSITE" id="PS50977">
    <property type="entry name" value="HTH_TETR_2"/>
    <property type="match status" value="2"/>
</dbReference>
<feature type="DNA-binding region" description="H-T-H motif" evidence="2">
    <location>
        <begin position="46"/>
        <end position="65"/>
    </location>
</feature>
<dbReference type="Gene3D" id="1.10.357.10">
    <property type="entry name" value="Tetracycline Repressor, domain 2"/>
    <property type="match status" value="2"/>
</dbReference>
<feature type="region of interest" description="Disordered" evidence="3">
    <location>
        <begin position="1"/>
        <end position="22"/>
    </location>
</feature>
<dbReference type="RefSeq" id="WP_179551091.1">
    <property type="nucleotide sequence ID" value="NZ_JACCFI010000001.1"/>
</dbReference>
<dbReference type="GO" id="GO:0003700">
    <property type="term" value="F:DNA-binding transcription factor activity"/>
    <property type="evidence" value="ECO:0007669"/>
    <property type="project" value="TreeGrafter"/>
</dbReference>
<dbReference type="AlphaFoldDB" id="A0A852X4Z4"/>
<organism evidence="5 6">
    <name type="scientific">Agromyces hippuratus</name>
    <dbReference type="NCBI Taxonomy" id="286438"/>
    <lineage>
        <taxon>Bacteria</taxon>
        <taxon>Bacillati</taxon>
        <taxon>Actinomycetota</taxon>
        <taxon>Actinomycetes</taxon>
        <taxon>Micrococcales</taxon>
        <taxon>Microbacteriaceae</taxon>
        <taxon>Agromyces</taxon>
    </lineage>
</organism>
<feature type="domain" description="HTH tetR-type" evidence="4">
    <location>
        <begin position="23"/>
        <end position="83"/>
    </location>
</feature>
<dbReference type="InterPro" id="IPR009057">
    <property type="entry name" value="Homeodomain-like_sf"/>
</dbReference>
<dbReference type="GO" id="GO:0000976">
    <property type="term" value="F:transcription cis-regulatory region binding"/>
    <property type="evidence" value="ECO:0007669"/>
    <property type="project" value="TreeGrafter"/>
</dbReference>
<comment type="caution">
    <text evidence="5">The sequence shown here is derived from an EMBL/GenBank/DDBJ whole genome shotgun (WGS) entry which is preliminary data.</text>
</comment>
<evidence type="ECO:0000259" key="4">
    <source>
        <dbReference type="PROSITE" id="PS50977"/>
    </source>
</evidence>
<protein>
    <submittedName>
        <fullName evidence="5">AcrR family transcriptional regulator</fullName>
    </submittedName>
</protein>
<dbReference type="SUPFAM" id="SSF46689">
    <property type="entry name" value="Homeodomain-like"/>
    <property type="match status" value="2"/>
</dbReference>
<dbReference type="EMBL" id="JACCFI010000001">
    <property type="protein sequence ID" value="NYG21085.1"/>
    <property type="molecule type" value="Genomic_DNA"/>
</dbReference>
<gene>
    <name evidence="5" type="ORF">BJY17_001832</name>
</gene>
<feature type="domain" description="HTH tetR-type" evidence="4">
    <location>
        <begin position="225"/>
        <end position="285"/>
    </location>
</feature>
<feature type="DNA-binding region" description="H-T-H motif" evidence="2">
    <location>
        <begin position="248"/>
        <end position="267"/>
    </location>
</feature>
<dbReference type="Proteomes" id="UP000549066">
    <property type="component" value="Unassembled WGS sequence"/>
</dbReference>
<dbReference type="InterPro" id="IPR050109">
    <property type="entry name" value="HTH-type_TetR-like_transc_reg"/>
</dbReference>
<keyword evidence="1 2" id="KW-0238">DNA-binding</keyword>
<evidence type="ECO:0000256" key="1">
    <source>
        <dbReference type="ARBA" id="ARBA00023125"/>
    </source>
</evidence>
<reference evidence="5 6" key="1">
    <citation type="submission" date="2020-07" db="EMBL/GenBank/DDBJ databases">
        <title>Sequencing the genomes of 1000 actinobacteria strains.</title>
        <authorList>
            <person name="Klenk H.-P."/>
        </authorList>
    </citation>
    <scope>NUCLEOTIDE SEQUENCE [LARGE SCALE GENOMIC DNA]</scope>
    <source>
        <strain evidence="5 6">DSM 8598</strain>
    </source>
</reference>
<dbReference type="PANTHER" id="PTHR30055:SF146">
    <property type="entry name" value="HTH-TYPE TRANSCRIPTIONAL DUAL REGULATOR CECR"/>
    <property type="match status" value="1"/>
</dbReference>
<evidence type="ECO:0000256" key="2">
    <source>
        <dbReference type="PROSITE-ProRule" id="PRU00335"/>
    </source>
</evidence>
<sequence length="422" mass="45820">MPPTTPGPEAATAARPAASARGRATRERIVDAAARCFAASGYRGVSLRDVAAEAGLSHPGVLRRFSSREQILDAVVTRFELENERWLAARTEVPPHLLIALAEHNQAKPGYLELFSALAGEAVSPEHPAHDRFAARYRELREESLRQPPATPWSRDDATRMLAGWDGLQLASLYHPGHVDVAAELAQQLTGVRRSESAHASPATPADQPVDSSSAARAAGYSVGRARQARIIADATELFARRGFHDTSLREVAEAVGISKSALLHHYPTKDALLVAVIAERDRRTVPSSEDLLSASPAETIELMVRTARRSELDTPGLVEVYTVLTGEAASPRHPAHAFFAARSRRTIADVTVLFERLAVDGLLAPGRDPRHEGRWVPAMWDGLQVQWGYDPSIDVARLLADYFDAAVTFPVQAPPRLTPPA</sequence>
<dbReference type="SUPFAM" id="SSF48498">
    <property type="entry name" value="Tetracyclin repressor-like, C-terminal domain"/>
    <property type="match status" value="2"/>
</dbReference>
<proteinExistence type="predicted"/>
<dbReference type="Pfam" id="PF00440">
    <property type="entry name" value="TetR_N"/>
    <property type="match status" value="2"/>
</dbReference>
<evidence type="ECO:0000256" key="3">
    <source>
        <dbReference type="SAM" id="MobiDB-lite"/>
    </source>
</evidence>
<dbReference type="InterPro" id="IPR036271">
    <property type="entry name" value="Tet_transcr_reg_TetR-rel_C_sf"/>
</dbReference>